<dbReference type="Gene3D" id="3.30.40.10">
    <property type="entry name" value="Zinc/RING finger domain, C3HC4 (zinc finger)"/>
    <property type="match status" value="1"/>
</dbReference>
<name>A0A6C0CYV2_9ZZZZ</name>
<dbReference type="AlphaFoldDB" id="A0A6C0CYV2"/>
<evidence type="ECO:0000259" key="1">
    <source>
        <dbReference type="PROSITE" id="PS50089"/>
    </source>
</evidence>
<dbReference type="PROSITE" id="PS50089">
    <property type="entry name" value="ZF_RING_2"/>
    <property type="match status" value="1"/>
</dbReference>
<dbReference type="EMBL" id="MN739512">
    <property type="protein sequence ID" value="QHT09447.1"/>
    <property type="molecule type" value="Genomic_DNA"/>
</dbReference>
<organism evidence="2">
    <name type="scientific">viral metagenome</name>
    <dbReference type="NCBI Taxonomy" id="1070528"/>
    <lineage>
        <taxon>unclassified sequences</taxon>
        <taxon>metagenomes</taxon>
        <taxon>organismal metagenomes</taxon>
    </lineage>
</organism>
<dbReference type="InterPro" id="IPR051728">
    <property type="entry name" value="RING-FYVE_E3_ubiquitin-ligase"/>
</dbReference>
<accession>A0A6C0CYV2</accession>
<dbReference type="InterPro" id="IPR013083">
    <property type="entry name" value="Znf_RING/FYVE/PHD"/>
</dbReference>
<dbReference type="Pfam" id="PF13920">
    <property type="entry name" value="zf-C3HC4_3"/>
    <property type="match status" value="1"/>
</dbReference>
<dbReference type="SUPFAM" id="SSF57850">
    <property type="entry name" value="RING/U-box"/>
    <property type="match status" value="1"/>
</dbReference>
<dbReference type="PANTHER" id="PTHR14879:SF5">
    <property type="entry name" value="RING-TYPE DOMAIN-CONTAINING PROTEIN"/>
    <property type="match status" value="1"/>
</dbReference>
<dbReference type="SMART" id="SM00184">
    <property type="entry name" value="RING"/>
    <property type="match status" value="1"/>
</dbReference>
<reference evidence="2" key="1">
    <citation type="journal article" date="2020" name="Nature">
        <title>Giant virus diversity and host interactions through global metagenomics.</title>
        <authorList>
            <person name="Schulz F."/>
            <person name="Roux S."/>
            <person name="Paez-Espino D."/>
            <person name="Jungbluth S."/>
            <person name="Walsh D.A."/>
            <person name="Denef V.J."/>
            <person name="McMahon K.D."/>
            <person name="Konstantinidis K.T."/>
            <person name="Eloe-Fadrosh E.A."/>
            <person name="Kyrpides N.C."/>
            <person name="Woyke T."/>
        </authorList>
    </citation>
    <scope>NUCLEOTIDE SEQUENCE</scope>
    <source>
        <strain evidence="2">GVMAG-M-3300023174-102</strain>
    </source>
</reference>
<dbReference type="InterPro" id="IPR001841">
    <property type="entry name" value="Znf_RING"/>
</dbReference>
<protein>
    <recommendedName>
        <fullName evidence="1">RING-type domain-containing protein</fullName>
    </recommendedName>
</protein>
<dbReference type="PANTHER" id="PTHR14879">
    <property type="entry name" value="CASPASE REGULATOR, RING FINGER DOMAIN-CONTAINING"/>
    <property type="match status" value="1"/>
</dbReference>
<evidence type="ECO:0000313" key="2">
    <source>
        <dbReference type="EMBL" id="QHT09447.1"/>
    </source>
</evidence>
<feature type="domain" description="RING-type" evidence="1">
    <location>
        <begin position="101"/>
        <end position="136"/>
    </location>
</feature>
<sequence length="149" mass="17006">MSEIILECIKADGKLRIRIVSPGYYPDANCQFPRDLREVGRKYSVKTSAVCLITSRGKYYYSVKQRSAIRILDPDEQSCTFNLEAAMQNLVVYEDSSANDCTICMENQKSMVLIPCGHFYTCNECSMKLLKCPICRCEITERINKTQMG</sequence>
<proteinExistence type="predicted"/>